<evidence type="ECO:0000256" key="1">
    <source>
        <dbReference type="ARBA" id="ARBA00004123"/>
    </source>
</evidence>
<comment type="subcellular location">
    <subcellularLocation>
        <location evidence="1">Nucleus</location>
    </subcellularLocation>
</comment>
<evidence type="ECO:0000256" key="2">
    <source>
        <dbReference type="ARBA" id="ARBA00022553"/>
    </source>
</evidence>
<dbReference type="FunFam" id="2.30.29.30:FF:000454">
    <property type="entry name" value="Ran-specific GTPase-activating protein 2"/>
    <property type="match status" value="1"/>
</dbReference>
<keyword evidence="2" id="KW-0597">Phosphoprotein</keyword>
<organism evidence="6 7">
    <name type="scientific">Eremothecium sinecaudum</name>
    <dbReference type="NCBI Taxonomy" id="45286"/>
    <lineage>
        <taxon>Eukaryota</taxon>
        <taxon>Fungi</taxon>
        <taxon>Dikarya</taxon>
        <taxon>Ascomycota</taxon>
        <taxon>Saccharomycotina</taxon>
        <taxon>Saccharomycetes</taxon>
        <taxon>Saccharomycetales</taxon>
        <taxon>Saccharomycetaceae</taxon>
        <taxon>Eremothecium</taxon>
    </lineage>
</organism>
<dbReference type="InterPro" id="IPR000156">
    <property type="entry name" value="Ran_bind_dom"/>
</dbReference>
<evidence type="ECO:0000256" key="3">
    <source>
        <dbReference type="ARBA" id="ARBA00023242"/>
    </source>
</evidence>
<dbReference type="PROSITE" id="PS50196">
    <property type="entry name" value="RANBD1"/>
    <property type="match status" value="1"/>
</dbReference>
<name>A0A109UWL9_9SACH</name>
<dbReference type="GeneID" id="28723212"/>
<feature type="compositionally biased region" description="Basic and acidic residues" evidence="4">
    <location>
        <begin position="94"/>
        <end position="110"/>
    </location>
</feature>
<dbReference type="GO" id="GO:0005634">
    <property type="term" value="C:nucleus"/>
    <property type="evidence" value="ECO:0007669"/>
    <property type="project" value="UniProtKB-SubCell"/>
</dbReference>
<dbReference type="InterPro" id="IPR011993">
    <property type="entry name" value="PH-like_dom_sf"/>
</dbReference>
<dbReference type="PANTHER" id="PTHR23138:SF142">
    <property type="entry name" value="RAN-BINDING PROTEIN 3B-RELATED"/>
    <property type="match status" value="1"/>
</dbReference>
<evidence type="ECO:0000259" key="5">
    <source>
        <dbReference type="PROSITE" id="PS50196"/>
    </source>
</evidence>
<dbReference type="GO" id="GO:0006611">
    <property type="term" value="P:protein export from nucleus"/>
    <property type="evidence" value="ECO:0007669"/>
    <property type="project" value="UniProtKB-ARBA"/>
</dbReference>
<proteinExistence type="predicted"/>
<dbReference type="EMBL" id="CP014243">
    <property type="protein sequence ID" value="AMD19982.1"/>
    <property type="molecule type" value="Genomic_DNA"/>
</dbReference>
<keyword evidence="3" id="KW-0539">Nucleus</keyword>
<dbReference type="PANTHER" id="PTHR23138">
    <property type="entry name" value="RAN BINDING PROTEIN"/>
    <property type="match status" value="1"/>
</dbReference>
<dbReference type="CDD" id="cd13180">
    <property type="entry name" value="RanBD_RanBP3"/>
    <property type="match status" value="1"/>
</dbReference>
<dbReference type="Proteomes" id="UP000243052">
    <property type="component" value="Chromosome iii"/>
</dbReference>
<feature type="region of interest" description="Disordered" evidence="4">
    <location>
        <begin position="153"/>
        <end position="184"/>
    </location>
</feature>
<dbReference type="Gene3D" id="2.30.29.30">
    <property type="entry name" value="Pleckstrin-homology domain (PH domain)/Phosphotyrosine-binding domain (PTB)"/>
    <property type="match status" value="1"/>
</dbReference>
<dbReference type="SUPFAM" id="SSF50729">
    <property type="entry name" value="PH domain-like"/>
    <property type="match status" value="1"/>
</dbReference>
<gene>
    <name evidence="6" type="ORF">AW171_hschr31849</name>
</gene>
<feature type="region of interest" description="Disordered" evidence="4">
    <location>
        <begin position="204"/>
        <end position="239"/>
    </location>
</feature>
<evidence type="ECO:0000313" key="6">
    <source>
        <dbReference type="EMBL" id="AMD19982.1"/>
    </source>
</evidence>
<protein>
    <submittedName>
        <fullName evidence="6">HCL169Cp</fullName>
    </submittedName>
</protein>
<dbReference type="GO" id="GO:0006607">
    <property type="term" value="P:NLS-bearing protein import into nucleus"/>
    <property type="evidence" value="ECO:0007669"/>
    <property type="project" value="TreeGrafter"/>
</dbReference>
<feature type="compositionally biased region" description="Polar residues" evidence="4">
    <location>
        <begin position="31"/>
        <end position="41"/>
    </location>
</feature>
<dbReference type="AlphaFoldDB" id="A0A109UWL9"/>
<keyword evidence="7" id="KW-1185">Reference proteome</keyword>
<dbReference type="RefSeq" id="XP_017986978.1">
    <property type="nucleotide sequence ID" value="XM_018131134.1"/>
</dbReference>
<feature type="compositionally biased region" description="Low complexity" evidence="4">
    <location>
        <begin position="157"/>
        <end position="184"/>
    </location>
</feature>
<dbReference type="OrthoDB" id="411251at2759"/>
<feature type="compositionally biased region" description="Basic and acidic residues" evidence="4">
    <location>
        <begin position="50"/>
        <end position="62"/>
    </location>
</feature>
<feature type="compositionally biased region" description="Basic and acidic residues" evidence="4">
    <location>
        <begin position="226"/>
        <end position="235"/>
    </location>
</feature>
<evidence type="ECO:0000256" key="4">
    <source>
        <dbReference type="SAM" id="MobiDB-lite"/>
    </source>
</evidence>
<dbReference type="InterPro" id="IPR045255">
    <property type="entry name" value="RanBP1-like"/>
</dbReference>
<feature type="region of interest" description="Disordered" evidence="4">
    <location>
        <begin position="1"/>
        <end position="118"/>
    </location>
</feature>
<dbReference type="Pfam" id="PF00638">
    <property type="entry name" value="Ran_BP1"/>
    <property type="match status" value="1"/>
</dbReference>
<sequence length="368" mass="39666">MLNTMCDQSPKKVNDNESSELRDASKRARSQDSNLSESTVKNNKKVKLSATDEHTESDKDASEDADENSGNGDEKDEKDLKALENVEDENTGTKVEDEEKKGTNETEVEKPSSGFGKFSFAQNSAFSAGFGVASKSFGTSPAFGSGFRALKTSKDVAPSSTPESTSPKPASASNNKEGGLPSSFGSGLAFGGGFNVLKADSSNAKKPISSGIENDKESNSSQPKATSEEPSKEETVNSLNLTKKVIQSGEETEDSVYQSNAKLYQFTDINEGWKERGVGPVHVNKDKKTHKGRLVMRSRGLLKVILNLSLVKGFIVQRGFPGSIQGEKFIRIVAVDEKGEPVQYALKTGKVDDAEELFKTIKDLIPTD</sequence>
<accession>A0A109UWL9</accession>
<dbReference type="STRING" id="45286.A0A109UWL9"/>
<dbReference type="SMART" id="SM00160">
    <property type="entry name" value="RanBD"/>
    <property type="match status" value="1"/>
</dbReference>
<feature type="compositionally biased region" description="Basic and acidic residues" evidence="4">
    <location>
        <begin position="72"/>
        <end position="84"/>
    </location>
</feature>
<evidence type="ECO:0000313" key="7">
    <source>
        <dbReference type="Proteomes" id="UP000243052"/>
    </source>
</evidence>
<feature type="compositionally biased region" description="Basic and acidic residues" evidence="4">
    <location>
        <begin position="9"/>
        <end position="30"/>
    </location>
</feature>
<feature type="domain" description="RanBD1" evidence="5">
    <location>
        <begin position="232"/>
        <end position="368"/>
    </location>
</feature>
<reference evidence="6 7" key="1">
    <citation type="submission" date="2016-01" db="EMBL/GenBank/DDBJ databases">
        <title>Genome sequence of the yeast Holleya sinecauda.</title>
        <authorList>
            <person name="Dietrich F.S."/>
        </authorList>
    </citation>
    <scope>NUCLEOTIDE SEQUENCE [LARGE SCALE GENOMIC DNA]</scope>
    <source>
        <strain evidence="6 7">ATCC 58844</strain>
    </source>
</reference>